<feature type="compositionally biased region" description="Basic and acidic residues" evidence="1">
    <location>
        <begin position="170"/>
        <end position="182"/>
    </location>
</feature>
<feature type="compositionally biased region" description="Basic residues" evidence="1">
    <location>
        <begin position="94"/>
        <end position="109"/>
    </location>
</feature>
<proteinExistence type="predicted"/>
<feature type="compositionally biased region" description="Basic residues" evidence="1">
    <location>
        <begin position="160"/>
        <end position="169"/>
    </location>
</feature>
<feature type="compositionally biased region" description="Low complexity" evidence="1">
    <location>
        <begin position="296"/>
        <end position="306"/>
    </location>
</feature>
<reference evidence="2" key="1">
    <citation type="submission" date="2020-02" db="EMBL/GenBank/DDBJ databases">
        <authorList>
            <person name="Meier V. D."/>
        </authorList>
    </citation>
    <scope>NUCLEOTIDE SEQUENCE</scope>
    <source>
        <strain evidence="2">AVDCRST_MAG54</strain>
    </source>
</reference>
<feature type="compositionally biased region" description="Basic residues" evidence="1">
    <location>
        <begin position="324"/>
        <end position="341"/>
    </location>
</feature>
<feature type="compositionally biased region" description="Low complexity" evidence="1">
    <location>
        <begin position="127"/>
        <end position="142"/>
    </location>
</feature>
<name>A0A6J4HQC5_9PSEU</name>
<feature type="region of interest" description="Disordered" evidence="1">
    <location>
        <begin position="56"/>
        <end position="142"/>
    </location>
</feature>
<organism evidence="2">
    <name type="scientific">uncultured Actinomycetospora sp</name>
    <dbReference type="NCBI Taxonomy" id="1135996"/>
    <lineage>
        <taxon>Bacteria</taxon>
        <taxon>Bacillati</taxon>
        <taxon>Actinomycetota</taxon>
        <taxon>Actinomycetes</taxon>
        <taxon>Pseudonocardiales</taxon>
        <taxon>Pseudonocardiaceae</taxon>
        <taxon>Actinomycetospora</taxon>
        <taxon>environmental samples</taxon>
    </lineage>
</organism>
<feature type="region of interest" description="Disordered" evidence="1">
    <location>
        <begin position="155"/>
        <end position="198"/>
    </location>
</feature>
<feature type="region of interest" description="Disordered" evidence="1">
    <location>
        <begin position="1"/>
        <end position="42"/>
    </location>
</feature>
<protein>
    <submittedName>
        <fullName evidence="2">Uncharacterized protein</fullName>
    </submittedName>
</protein>
<feature type="compositionally biased region" description="Basic residues" evidence="1">
    <location>
        <begin position="66"/>
        <end position="83"/>
    </location>
</feature>
<dbReference type="EMBL" id="CADCTH010000133">
    <property type="protein sequence ID" value="CAA9230363.1"/>
    <property type="molecule type" value="Genomic_DNA"/>
</dbReference>
<accession>A0A6J4HQC5</accession>
<evidence type="ECO:0000256" key="1">
    <source>
        <dbReference type="SAM" id="MobiDB-lite"/>
    </source>
</evidence>
<sequence length="341" mass="36541">EPATHGPGDRPPGGHAAGRARGAGDRGRPGGRRARAGRRPGHLPTAVLVGLALEPAAGDVGALRPVRQRRVSHLPRHRGHQRRPGVPGADPRRLRPRRAGAHGPRAVRRRLLEPLRDVPRRRRGAAHRGPGAAAAPRARRGPVVPVRVARGVADLDRPARVPRRVRPVRARGERPRRGDPRAGADPARPQDQPELQPQLQHRRAGLPLAGDQGRRLLRAALRREDPGRADGLADGDPAGGGPLRRHGAGRAQGGRGHADLRRLRRRRHLRPVHQLAVGAGGGAGGAAEPGVRPDARGVPPARPGRQQRGGDAGRRSARQPPPRAVRRTVRRRHRRGAAGML</sequence>
<feature type="non-terminal residue" evidence="2">
    <location>
        <position position="341"/>
    </location>
</feature>
<feature type="compositionally biased region" description="Basic residues" evidence="1">
    <location>
        <begin position="262"/>
        <end position="271"/>
    </location>
</feature>
<feature type="compositionally biased region" description="Gly residues" evidence="1">
    <location>
        <begin position="278"/>
        <end position="287"/>
    </location>
</feature>
<feature type="compositionally biased region" description="Low complexity" evidence="1">
    <location>
        <begin position="183"/>
        <end position="198"/>
    </location>
</feature>
<feature type="non-terminal residue" evidence="2">
    <location>
        <position position="1"/>
    </location>
</feature>
<feature type="compositionally biased region" description="Basic residues" evidence="1">
    <location>
        <begin position="29"/>
        <end position="41"/>
    </location>
</feature>
<evidence type="ECO:0000313" key="2">
    <source>
        <dbReference type="EMBL" id="CAA9230363.1"/>
    </source>
</evidence>
<dbReference type="AlphaFoldDB" id="A0A6J4HQC5"/>
<feature type="region of interest" description="Disordered" evidence="1">
    <location>
        <begin position="222"/>
        <end position="341"/>
    </location>
</feature>
<gene>
    <name evidence="2" type="ORF">AVDCRST_MAG54-989</name>
</gene>